<accession>A0A833H4S7</accession>
<gene>
    <name evidence="2" type="ORF">F9K24_01030</name>
</gene>
<evidence type="ECO:0000313" key="2">
    <source>
        <dbReference type="EMBL" id="KAB2935341.1"/>
    </source>
</evidence>
<dbReference type="EMBL" id="WBUI01000001">
    <property type="protein sequence ID" value="KAB2935341.1"/>
    <property type="molecule type" value="Genomic_DNA"/>
</dbReference>
<feature type="transmembrane region" description="Helical" evidence="1">
    <location>
        <begin position="109"/>
        <end position="130"/>
    </location>
</feature>
<dbReference type="AlphaFoldDB" id="A0A833H4S7"/>
<evidence type="ECO:0000256" key="1">
    <source>
        <dbReference type="SAM" id="Phobius"/>
    </source>
</evidence>
<protein>
    <recommendedName>
        <fullName evidence="4">DUF1360 domain-containing protein</fullName>
    </recommendedName>
</protein>
<feature type="transmembrane region" description="Helical" evidence="1">
    <location>
        <begin position="20"/>
        <end position="39"/>
    </location>
</feature>
<name>A0A833H4S7_9LEPT</name>
<keyword evidence="1" id="KW-0472">Membrane</keyword>
<feature type="transmembrane region" description="Helical" evidence="1">
    <location>
        <begin position="59"/>
        <end position="78"/>
    </location>
</feature>
<feature type="transmembrane region" description="Helical" evidence="1">
    <location>
        <begin position="136"/>
        <end position="157"/>
    </location>
</feature>
<sequence>MGKPLLAEMNPPPLNSSRILRRHLITGLALLILPMVLLHQTGIARLPQILGWASSLGPYWLLWGAVLIFSSWLAFYMADRLIWPGWMRRINIDLYEGGRLRDLFRKWALCWRCLGYWYGGIASFLMWLVVLPAWYGAFYFALAGASLGAAITALFVASSAKE</sequence>
<organism evidence="2 3">
    <name type="scientific">Leptonema illini</name>
    <dbReference type="NCBI Taxonomy" id="183"/>
    <lineage>
        <taxon>Bacteria</taxon>
        <taxon>Pseudomonadati</taxon>
        <taxon>Spirochaetota</taxon>
        <taxon>Spirochaetia</taxon>
        <taxon>Leptospirales</taxon>
        <taxon>Leptospiraceae</taxon>
        <taxon>Leptonema</taxon>
    </lineage>
</organism>
<dbReference type="Proteomes" id="UP000460298">
    <property type="component" value="Unassembled WGS sequence"/>
</dbReference>
<evidence type="ECO:0008006" key="4">
    <source>
        <dbReference type="Google" id="ProtNLM"/>
    </source>
</evidence>
<evidence type="ECO:0000313" key="3">
    <source>
        <dbReference type="Proteomes" id="UP000460298"/>
    </source>
</evidence>
<proteinExistence type="predicted"/>
<reference evidence="2 3" key="1">
    <citation type="submission" date="2019-10" db="EMBL/GenBank/DDBJ databases">
        <title>Extracellular Electron Transfer in a Candidatus Methanoperedens spp. Enrichment Culture.</title>
        <authorList>
            <person name="Berger S."/>
            <person name="Rangel Shaw D."/>
            <person name="Berben T."/>
            <person name="In 'T Zandt M."/>
            <person name="Frank J."/>
            <person name="Reimann J."/>
            <person name="Jetten M.S.M."/>
            <person name="Welte C.U."/>
        </authorList>
    </citation>
    <scope>NUCLEOTIDE SEQUENCE [LARGE SCALE GENOMIC DNA]</scope>
    <source>
        <strain evidence="2">SB12</strain>
    </source>
</reference>
<keyword evidence="1" id="KW-1133">Transmembrane helix</keyword>
<keyword evidence="1" id="KW-0812">Transmembrane</keyword>
<comment type="caution">
    <text evidence="2">The sequence shown here is derived from an EMBL/GenBank/DDBJ whole genome shotgun (WGS) entry which is preliminary data.</text>
</comment>